<dbReference type="Proteomes" id="UP000887565">
    <property type="component" value="Unplaced"/>
</dbReference>
<reference evidence="2" key="1">
    <citation type="submission" date="2022-11" db="UniProtKB">
        <authorList>
            <consortium name="WormBaseParasite"/>
        </authorList>
    </citation>
    <scope>IDENTIFICATION</scope>
</reference>
<dbReference type="WBParaSite" id="nRc.2.0.1.t02220-RA">
    <property type="protein sequence ID" value="nRc.2.0.1.t02220-RA"/>
    <property type="gene ID" value="nRc.2.0.1.g02220"/>
</dbReference>
<dbReference type="AlphaFoldDB" id="A0A915HL64"/>
<evidence type="ECO:0000313" key="1">
    <source>
        <dbReference type="Proteomes" id="UP000887565"/>
    </source>
</evidence>
<evidence type="ECO:0000313" key="2">
    <source>
        <dbReference type="WBParaSite" id="nRc.2.0.1.t02220-RA"/>
    </source>
</evidence>
<proteinExistence type="predicted"/>
<keyword evidence="1" id="KW-1185">Reference proteome</keyword>
<organism evidence="1 2">
    <name type="scientific">Romanomermis culicivorax</name>
    <name type="common">Nematode worm</name>
    <dbReference type="NCBI Taxonomy" id="13658"/>
    <lineage>
        <taxon>Eukaryota</taxon>
        <taxon>Metazoa</taxon>
        <taxon>Ecdysozoa</taxon>
        <taxon>Nematoda</taxon>
        <taxon>Enoplea</taxon>
        <taxon>Dorylaimia</taxon>
        <taxon>Mermithida</taxon>
        <taxon>Mermithoidea</taxon>
        <taxon>Mermithidae</taxon>
        <taxon>Romanomermis</taxon>
    </lineage>
</organism>
<protein>
    <submittedName>
        <fullName evidence="2">Uncharacterized protein</fullName>
    </submittedName>
</protein>
<accession>A0A915HL64</accession>
<name>A0A915HL64_ROMCU</name>
<sequence>MPIFLVLTGQFIQFFEERTQVKKTLIEIPKFRKLHKNPHFAIEVTYTVGDSDHHDCNDQICEALYFIQLWTLWRTKRGAGRVIRGDT</sequence>